<reference evidence="11" key="1">
    <citation type="journal article" date="2019" name="Int. J. Syst. Evol. Microbiol.">
        <title>The Global Catalogue of Microorganisms (GCM) 10K type strain sequencing project: providing services to taxonomists for standard genome sequencing and annotation.</title>
        <authorList>
            <consortium name="The Broad Institute Genomics Platform"/>
            <consortium name="The Broad Institute Genome Sequencing Center for Infectious Disease"/>
            <person name="Wu L."/>
            <person name="Ma J."/>
        </authorList>
    </citation>
    <scope>NUCLEOTIDE SEQUENCE [LARGE SCALE GENOMIC DNA]</scope>
    <source>
        <strain evidence="11">CGMCC 4.1434</strain>
    </source>
</reference>
<keyword evidence="7 8" id="KW-0275">Fatty acid biosynthesis</keyword>
<evidence type="ECO:0000256" key="7">
    <source>
        <dbReference type="ARBA" id="ARBA00023160"/>
    </source>
</evidence>
<feature type="binding site" evidence="8">
    <location>
        <position position="58"/>
    </location>
    <ligand>
        <name>Mg(2+)</name>
        <dbReference type="ChEBI" id="CHEBI:18420"/>
    </ligand>
</feature>
<keyword evidence="11" id="KW-1185">Reference proteome</keyword>
<dbReference type="InterPro" id="IPR037143">
    <property type="entry name" value="4-PPantetheinyl_Trfase_dom_sf"/>
</dbReference>
<keyword evidence="3 8" id="KW-0479">Metal-binding</keyword>
<dbReference type="InterPro" id="IPR004568">
    <property type="entry name" value="Ppantetheine-prot_Trfase_dom"/>
</dbReference>
<dbReference type="Gene3D" id="3.90.470.20">
    <property type="entry name" value="4'-phosphopantetheinyl transferase domain"/>
    <property type="match status" value="1"/>
</dbReference>
<evidence type="ECO:0000256" key="1">
    <source>
        <dbReference type="ARBA" id="ARBA00022516"/>
    </source>
</evidence>
<dbReference type="InterPro" id="IPR008278">
    <property type="entry name" value="4-PPantetheinyl_Trfase_dom"/>
</dbReference>
<comment type="caution">
    <text evidence="10">The sequence shown here is derived from an EMBL/GenBank/DDBJ whole genome shotgun (WGS) entry which is preliminary data.</text>
</comment>
<evidence type="ECO:0000256" key="8">
    <source>
        <dbReference type="HAMAP-Rule" id="MF_00101"/>
    </source>
</evidence>
<keyword evidence="5 8" id="KW-0460">Magnesium</keyword>
<keyword evidence="4 8" id="KW-0276">Fatty acid metabolism</keyword>
<organism evidence="10 11">
    <name type="scientific">Sporosarcina soli</name>
    <dbReference type="NCBI Taxonomy" id="334736"/>
    <lineage>
        <taxon>Bacteria</taxon>
        <taxon>Bacillati</taxon>
        <taxon>Bacillota</taxon>
        <taxon>Bacilli</taxon>
        <taxon>Bacillales</taxon>
        <taxon>Caryophanaceae</taxon>
        <taxon>Sporosarcina</taxon>
    </lineage>
</organism>
<comment type="function">
    <text evidence="8">Transfers the 4'-phosphopantetheine moiety from coenzyme A to a Ser of acyl-carrier-protein.</text>
</comment>
<comment type="cofactor">
    <cofactor evidence="8">
        <name>Mg(2+)</name>
        <dbReference type="ChEBI" id="CHEBI:18420"/>
    </cofactor>
</comment>
<dbReference type="NCBIfam" id="TIGR00516">
    <property type="entry name" value="acpS"/>
    <property type="match status" value="1"/>
</dbReference>
<feature type="binding site" evidence="8">
    <location>
        <position position="8"/>
    </location>
    <ligand>
        <name>Mg(2+)</name>
        <dbReference type="ChEBI" id="CHEBI:18420"/>
    </ligand>
</feature>
<dbReference type="EMBL" id="JBHSNO010000003">
    <property type="protein sequence ID" value="MFC5588080.1"/>
    <property type="molecule type" value="Genomic_DNA"/>
</dbReference>
<keyword evidence="1 8" id="KW-0444">Lipid biosynthesis</keyword>
<gene>
    <name evidence="8 10" type="primary">acpS</name>
    <name evidence="10" type="ORF">ACFPRA_04125</name>
</gene>
<comment type="catalytic activity">
    <reaction evidence="8">
        <text>apo-[ACP] + CoA = holo-[ACP] + adenosine 3',5'-bisphosphate + H(+)</text>
        <dbReference type="Rhea" id="RHEA:12068"/>
        <dbReference type="Rhea" id="RHEA-COMP:9685"/>
        <dbReference type="Rhea" id="RHEA-COMP:9690"/>
        <dbReference type="ChEBI" id="CHEBI:15378"/>
        <dbReference type="ChEBI" id="CHEBI:29999"/>
        <dbReference type="ChEBI" id="CHEBI:57287"/>
        <dbReference type="ChEBI" id="CHEBI:58343"/>
        <dbReference type="ChEBI" id="CHEBI:64479"/>
        <dbReference type="EC" id="2.7.8.7"/>
    </reaction>
</comment>
<dbReference type="HAMAP" id="MF_00101">
    <property type="entry name" value="AcpS"/>
    <property type="match status" value="1"/>
</dbReference>
<accession>A0ABW0TI50</accession>
<dbReference type="Proteomes" id="UP001596109">
    <property type="component" value="Unassembled WGS sequence"/>
</dbReference>
<dbReference type="RefSeq" id="WP_381431061.1">
    <property type="nucleotide sequence ID" value="NZ_JBHSNO010000003.1"/>
</dbReference>
<evidence type="ECO:0000313" key="10">
    <source>
        <dbReference type="EMBL" id="MFC5588080.1"/>
    </source>
</evidence>
<evidence type="ECO:0000313" key="11">
    <source>
        <dbReference type="Proteomes" id="UP001596109"/>
    </source>
</evidence>
<sequence length="117" mass="12794">MIAGIGLDIVELNRIAQLDSRSPKFRFRILTEQELEIYEVLSSQRRIEFLAGRFAGKEAFSKAKGTGIGAECNFTDISILPAESGKPLIYFKGEEVAGHISITHTKTVAAAQVILLA</sequence>
<dbReference type="Pfam" id="PF01648">
    <property type="entry name" value="ACPS"/>
    <property type="match status" value="1"/>
</dbReference>
<evidence type="ECO:0000259" key="9">
    <source>
        <dbReference type="Pfam" id="PF01648"/>
    </source>
</evidence>
<comment type="subcellular location">
    <subcellularLocation>
        <location evidence="8">Cytoplasm</location>
    </subcellularLocation>
</comment>
<evidence type="ECO:0000256" key="5">
    <source>
        <dbReference type="ARBA" id="ARBA00022842"/>
    </source>
</evidence>
<dbReference type="EC" id="2.7.8.7" evidence="8"/>
<keyword evidence="2 8" id="KW-0808">Transferase</keyword>
<keyword evidence="6 8" id="KW-0443">Lipid metabolism</keyword>
<proteinExistence type="inferred from homology"/>
<protein>
    <recommendedName>
        <fullName evidence="8">Holo-[acyl-carrier-protein] synthase</fullName>
        <shortName evidence="8">Holo-ACP synthase</shortName>
        <ecNumber evidence="8">2.7.8.7</ecNumber>
    </recommendedName>
    <alternativeName>
        <fullName evidence="8">4'-phosphopantetheinyl transferase AcpS</fullName>
    </alternativeName>
</protein>
<dbReference type="SUPFAM" id="SSF56214">
    <property type="entry name" value="4'-phosphopantetheinyl transferase"/>
    <property type="match status" value="1"/>
</dbReference>
<feature type="domain" description="4'-phosphopantetheinyl transferase" evidence="9">
    <location>
        <begin position="4"/>
        <end position="106"/>
    </location>
</feature>
<keyword evidence="8" id="KW-0963">Cytoplasm</keyword>
<dbReference type="NCBIfam" id="TIGR00556">
    <property type="entry name" value="pantethn_trn"/>
    <property type="match status" value="1"/>
</dbReference>
<name>A0ABW0TI50_9BACL</name>
<comment type="similarity">
    <text evidence="8">Belongs to the P-Pant transferase superfamily. AcpS family.</text>
</comment>
<dbReference type="InterPro" id="IPR002582">
    <property type="entry name" value="ACPS"/>
</dbReference>
<dbReference type="GO" id="GO:0008897">
    <property type="term" value="F:holo-[acyl-carrier-protein] synthase activity"/>
    <property type="evidence" value="ECO:0007669"/>
    <property type="project" value="UniProtKB-EC"/>
</dbReference>
<evidence type="ECO:0000256" key="6">
    <source>
        <dbReference type="ARBA" id="ARBA00023098"/>
    </source>
</evidence>
<evidence type="ECO:0000256" key="3">
    <source>
        <dbReference type="ARBA" id="ARBA00022723"/>
    </source>
</evidence>
<evidence type="ECO:0000256" key="4">
    <source>
        <dbReference type="ARBA" id="ARBA00022832"/>
    </source>
</evidence>
<evidence type="ECO:0000256" key="2">
    <source>
        <dbReference type="ARBA" id="ARBA00022679"/>
    </source>
</evidence>